<dbReference type="EMBL" id="MDHN01000021">
    <property type="protein sequence ID" value="OFC70952.1"/>
    <property type="molecule type" value="Genomic_DNA"/>
</dbReference>
<dbReference type="RefSeq" id="WP_070125345.1">
    <property type="nucleotide sequence ID" value="NZ_MDHN01000021.1"/>
</dbReference>
<protein>
    <submittedName>
        <fullName evidence="2">Uncharacterized protein</fullName>
    </submittedName>
</protein>
<feature type="chain" id="PRO_5009209643" evidence="1">
    <location>
        <begin position="20"/>
        <end position="246"/>
    </location>
</feature>
<keyword evidence="1" id="KW-0732">Signal</keyword>
<feature type="signal peptide" evidence="1">
    <location>
        <begin position="1"/>
        <end position="19"/>
    </location>
</feature>
<sequence>MKKIVLTLSSLLLSASAFATSDSTSAQQCDAQKNWAHAEYTFTEKHGEKQSQKHLGLWRKPNVVAHEYPANNITQMWEHVHERVKATRFFDSHARAIEYQPGEAIHGRVDNDWEYRNQLIKDAFISQLTKVSSRGEGCAREDRYHLEKDNETIDLVWMPAQDLLVSFSVKRGDKEIRWQQDSIDHDQQAIKAFFAKRSEFQTTDFADIGDDHTDPFLTNMVHQGFIEAGASGFYDANGNAIGEHHH</sequence>
<evidence type="ECO:0000256" key="1">
    <source>
        <dbReference type="SAM" id="SignalP"/>
    </source>
</evidence>
<proteinExistence type="predicted"/>
<accession>A0A1E7ZBV8</accession>
<name>A0A1E7ZBV8_9ALTE</name>
<organism evidence="2 3">
    <name type="scientific">Alteromonas confluentis</name>
    <dbReference type="NCBI Taxonomy" id="1656094"/>
    <lineage>
        <taxon>Bacteria</taxon>
        <taxon>Pseudomonadati</taxon>
        <taxon>Pseudomonadota</taxon>
        <taxon>Gammaproteobacteria</taxon>
        <taxon>Alteromonadales</taxon>
        <taxon>Alteromonadaceae</taxon>
        <taxon>Alteromonas/Salinimonas group</taxon>
        <taxon>Alteromonas</taxon>
    </lineage>
</organism>
<evidence type="ECO:0000313" key="3">
    <source>
        <dbReference type="Proteomes" id="UP000175691"/>
    </source>
</evidence>
<dbReference type="AlphaFoldDB" id="A0A1E7ZBV8"/>
<keyword evidence="3" id="KW-1185">Reference proteome</keyword>
<gene>
    <name evidence="2" type="ORF">BFC18_10975</name>
</gene>
<dbReference type="Proteomes" id="UP000175691">
    <property type="component" value="Unassembled WGS sequence"/>
</dbReference>
<dbReference type="OrthoDB" id="6195703at2"/>
<dbReference type="STRING" id="1656094.BFC18_10975"/>
<reference evidence="2 3" key="1">
    <citation type="submission" date="2016-08" db="EMBL/GenBank/DDBJ databases">
        <authorList>
            <person name="Seilhamer J.J."/>
        </authorList>
    </citation>
    <scope>NUCLEOTIDE SEQUENCE [LARGE SCALE GENOMIC DNA]</scope>
    <source>
        <strain evidence="2 3">KCTC 42603</strain>
    </source>
</reference>
<evidence type="ECO:0000313" key="2">
    <source>
        <dbReference type="EMBL" id="OFC70952.1"/>
    </source>
</evidence>
<comment type="caution">
    <text evidence="2">The sequence shown here is derived from an EMBL/GenBank/DDBJ whole genome shotgun (WGS) entry which is preliminary data.</text>
</comment>